<name>A0ABS9API5_9GAMM</name>
<sequence>MRVPGIREPYVRRFCWDVVRGSEPRHVRHEPLPGAPTMECFSIVPEQVARFGGEQVLGWAIFEWRKVMIEAEFHTVWRNPNGDLVDLTPRPIPLRKILFLPDPNRRYEGRQVDNVRKPLVNDPRIRRFIQLAERLTALLNEGDLADQYGEIPATPEMRDVQNEMGQLQLALAERYGRP</sequence>
<evidence type="ECO:0000313" key="2">
    <source>
        <dbReference type="Proteomes" id="UP001320272"/>
    </source>
</evidence>
<accession>A0ABS9API5</accession>
<organism evidence="1 2">
    <name type="scientific">Billgrantia aerodenitrificans</name>
    <dbReference type="NCBI Taxonomy" id="2733483"/>
    <lineage>
        <taxon>Bacteria</taxon>
        <taxon>Pseudomonadati</taxon>
        <taxon>Pseudomonadota</taxon>
        <taxon>Gammaproteobacteria</taxon>
        <taxon>Oceanospirillales</taxon>
        <taxon>Halomonadaceae</taxon>
        <taxon>Billgrantia</taxon>
    </lineage>
</organism>
<comment type="caution">
    <text evidence="1">The sequence shown here is derived from an EMBL/GenBank/DDBJ whole genome shotgun (WGS) entry which is preliminary data.</text>
</comment>
<dbReference type="RefSeq" id="WP_234253154.1">
    <property type="nucleotide sequence ID" value="NZ_JABFTV010000002.1"/>
</dbReference>
<evidence type="ECO:0000313" key="1">
    <source>
        <dbReference type="EMBL" id="MCE8023655.1"/>
    </source>
</evidence>
<dbReference type="EMBL" id="JABFTV010000002">
    <property type="protein sequence ID" value="MCE8023655.1"/>
    <property type="molecule type" value="Genomic_DNA"/>
</dbReference>
<reference evidence="1 2" key="1">
    <citation type="journal article" date="2021" name="Front. Microbiol.">
        <title>Aerobic Denitrification and Heterotrophic Sulfur Oxidation in the Genus Halomonas Revealed by Six Novel Species Characterizations and Genome-Based Analysis.</title>
        <authorList>
            <person name="Wang L."/>
            <person name="Shao Z."/>
        </authorList>
    </citation>
    <scope>NUCLEOTIDE SEQUENCE [LARGE SCALE GENOMIC DNA]</scope>
    <source>
        <strain evidence="1 2">MCCC 1A11058</strain>
    </source>
</reference>
<proteinExistence type="predicted"/>
<gene>
    <name evidence="1" type="ORF">HOP59_05890</name>
</gene>
<dbReference type="Proteomes" id="UP001320272">
    <property type="component" value="Unassembled WGS sequence"/>
</dbReference>
<keyword evidence="2" id="KW-1185">Reference proteome</keyword>
<protein>
    <submittedName>
        <fullName evidence="1">Zinc chelation protein SecC</fullName>
    </submittedName>
</protein>